<evidence type="ECO:0000313" key="2">
    <source>
        <dbReference type="EMBL" id="QPL06557.1"/>
    </source>
</evidence>
<keyword evidence="3" id="KW-1185">Reference proteome</keyword>
<dbReference type="AlphaFoldDB" id="A0A7T0LMU9"/>
<dbReference type="KEGG" id="arep:ID810_04630"/>
<evidence type="ECO:0000256" key="1">
    <source>
        <dbReference type="SAM" id="Phobius"/>
    </source>
</evidence>
<feature type="transmembrane region" description="Helical" evidence="1">
    <location>
        <begin position="151"/>
        <end position="176"/>
    </location>
</feature>
<dbReference type="EMBL" id="CP063989">
    <property type="protein sequence ID" value="QPL06557.1"/>
    <property type="molecule type" value="Genomic_DNA"/>
</dbReference>
<keyword evidence="1" id="KW-1133">Transmembrane helix</keyword>
<reference evidence="2 3" key="1">
    <citation type="submission" date="2020-11" db="EMBL/GenBank/DDBJ databases">
        <title>Actinomyces sp. ZJ750.</title>
        <authorList>
            <person name="Zhou J."/>
        </authorList>
    </citation>
    <scope>NUCLEOTIDE SEQUENCE [LARGE SCALE GENOMIC DNA]</scope>
    <source>
        <strain evidence="2 3">ZJ750</strain>
    </source>
</reference>
<sequence>MTTTPTAPAVSTTRLRRVRPLLTFLMLEQLRALRHPANLFFVIAFPSAMYLMFNNVGGIGTQQVGEHGNVSATVMLAMASFSACMAATSSATGTAIELQVGWGRQIAVTAGGMRIYWAVKVATAFVQATVPVLVIFLAGALTTAELDARGWVLGFLLAVVTVIPFILWGLGMGLLLPSQAAMGIAPAFVSLFGFLGNAFMPLNETMMTIARFTPLYGPVALVRWPMTEGWTYVTDLPAPVQDEMWMAVANLVAWTVLFALPVVALRRRATVRQ</sequence>
<keyword evidence="1" id="KW-0812">Transmembrane</keyword>
<keyword evidence="1" id="KW-0472">Membrane</keyword>
<feature type="transmembrane region" description="Helical" evidence="1">
    <location>
        <begin position="36"/>
        <end position="53"/>
    </location>
</feature>
<protein>
    <recommendedName>
        <fullName evidence="4">ABC transporter permease</fullName>
    </recommendedName>
</protein>
<organism evidence="2 3">
    <name type="scientific">Actinomyces respiraculi</name>
    <dbReference type="NCBI Taxonomy" id="2744574"/>
    <lineage>
        <taxon>Bacteria</taxon>
        <taxon>Bacillati</taxon>
        <taxon>Actinomycetota</taxon>
        <taxon>Actinomycetes</taxon>
        <taxon>Actinomycetales</taxon>
        <taxon>Actinomycetaceae</taxon>
        <taxon>Actinomyces</taxon>
    </lineage>
</organism>
<gene>
    <name evidence="2" type="ORF">ID810_04630</name>
</gene>
<feature type="transmembrane region" description="Helical" evidence="1">
    <location>
        <begin position="117"/>
        <end position="139"/>
    </location>
</feature>
<evidence type="ECO:0008006" key="4">
    <source>
        <dbReference type="Google" id="ProtNLM"/>
    </source>
</evidence>
<dbReference type="Proteomes" id="UP000594637">
    <property type="component" value="Chromosome"/>
</dbReference>
<name>A0A7T0LMU9_9ACTO</name>
<feature type="transmembrane region" description="Helical" evidence="1">
    <location>
        <begin position="73"/>
        <end position="96"/>
    </location>
</feature>
<proteinExistence type="predicted"/>
<accession>A0A7T0LMU9</accession>
<feature type="transmembrane region" description="Helical" evidence="1">
    <location>
        <begin position="244"/>
        <end position="265"/>
    </location>
</feature>
<evidence type="ECO:0000313" key="3">
    <source>
        <dbReference type="Proteomes" id="UP000594637"/>
    </source>
</evidence>
<feature type="transmembrane region" description="Helical" evidence="1">
    <location>
        <begin position="183"/>
        <end position="202"/>
    </location>
</feature>